<evidence type="ECO:0000256" key="1">
    <source>
        <dbReference type="SAM" id="MobiDB-lite"/>
    </source>
</evidence>
<protein>
    <submittedName>
        <fullName evidence="2">Uncharacterized protein</fullName>
    </submittedName>
</protein>
<accession>A0ABN9Q0D2</accession>
<keyword evidence="3" id="KW-1185">Reference proteome</keyword>
<feature type="compositionally biased region" description="Basic residues" evidence="1">
    <location>
        <begin position="1"/>
        <end position="33"/>
    </location>
</feature>
<reference evidence="2" key="1">
    <citation type="submission" date="2023-10" db="EMBL/GenBank/DDBJ databases">
        <authorList>
            <person name="Chen Y."/>
            <person name="Shah S."/>
            <person name="Dougan E. K."/>
            <person name="Thang M."/>
            <person name="Chan C."/>
        </authorList>
    </citation>
    <scope>NUCLEOTIDE SEQUENCE [LARGE SCALE GENOMIC DNA]</scope>
</reference>
<feature type="non-terminal residue" evidence="2">
    <location>
        <position position="1"/>
    </location>
</feature>
<feature type="non-terminal residue" evidence="2">
    <location>
        <position position="87"/>
    </location>
</feature>
<comment type="caution">
    <text evidence="2">The sequence shown here is derived from an EMBL/GenBank/DDBJ whole genome shotgun (WGS) entry which is preliminary data.</text>
</comment>
<sequence>HGRLRRGRGAPGGRGRRGPGGQRHRGPRRGAGRRPREAAAAGVRRRRVLHCGGDGAVVRSRQGPERAGPTAGPHRRRGSIAISPCTL</sequence>
<evidence type="ECO:0000313" key="2">
    <source>
        <dbReference type="EMBL" id="CAK0796380.1"/>
    </source>
</evidence>
<dbReference type="Proteomes" id="UP001189429">
    <property type="component" value="Unassembled WGS sequence"/>
</dbReference>
<evidence type="ECO:0000313" key="3">
    <source>
        <dbReference type="Proteomes" id="UP001189429"/>
    </source>
</evidence>
<name>A0ABN9Q0D2_9DINO</name>
<feature type="region of interest" description="Disordered" evidence="1">
    <location>
        <begin position="1"/>
        <end position="87"/>
    </location>
</feature>
<organism evidence="2 3">
    <name type="scientific">Prorocentrum cordatum</name>
    <dbReference type="NCBI Taxonomy" id="2364126"/>
    <lineage>
        <taxon>Eukaryota</taxon>
        <taxon>Sar</taxon>
        <taxon>Alveolata</taxon>
        <taxon>Dinophyceae</taxon>
        <taxon>Prorocentrales</taxon>
        <taxon>Prorocentraceae</taxon>
        <taxon>Prorocentrum</taxon>
    </lineage>
</organism>
<proteinExistence type="predicted"/>
<dbReference type="EMBL" id="CAUYUJ010001534">
    <property type="protein sequence ID" value="CAK0796380.1"/>
    <property type="molecule type" value="Genomic_DNA"/>
</dbReference>
<gene>
    <name evidence="2" type="ORF">PCOR1329_LOCUS5775</name>
</gene>